<dbReference type="EMBL" id="NRSG01000318">
    <property type="protein sequence ID" value="MBK1661522.1"/>
    <property type="molecule type" value="Genomic_DNA"/>
</dbReference>
<evidence type="ECO:0000256" key="1">
    <source>
        <dbReference type="ARBA" id="ARBA00006987"/>
    </source>
</evidence>
<dbReference type="PANTHER" id="PTHR42928">
    <property type="entry name" value="TRICARBOXYLATE-BINDING PROTEIN"/>
    <property type="match status" value="1"/>
</dbReference>
<evidence type="ECO:0000313" key="2">
    <source>
        <dbReference type="EMBL" id="MBK1661522.1"/>
    </source>
</evidence>
<dbReference type="SUPFAM" id="SSF53850">
    <property type="entry name" value="Periplasmic binding protein-like II"/>
    <property type="match status" value="1"/>
</dbReference>
<dbReference type="InterPro" id="IPR005064">
    <property type="entry name" value="BUG"/>
</dbReference>
<protein>
    <recommendedName>
        <fullName evidence="4">Tripartite tricarboxylate transporter substrate binding protein</fullName>
    </recommendedName>
</protein>
<reference evidence="2 3" key="1">
    <citation type="journal article" date="2020" name="Microorganisms">
        <title>Osmotic Adaptation and Compatible Solute Biosynthesis of Phototrophic Bacteria as Revealed from Genome Analyses.</title>
        <authorList>
            <person name="Imhoff J.F."/>
            <person name="Rahn T."/>
            <person name="Kunzel S."/>
            <person name="Keller A."/>
            <person name="Neulinger S.C."/>
        </authorList>
    </citation>
    <scope>NUCLEOTIDE SEQUENCE [LARGE SCALE GENOMIC DNA]</scope>
    <source>
        <strain evidence="2 3">DSM 15382</strain>
    </source>
</reference>
<dbReference type="InterPro" id="IPR042100">
    <property type="entry name" value="Bug_dom1"/>
</dbReference>
<gene>
    <name evidence="2" type="ORF">CKO45_25260</name>
</gene>
<sequence>MELQVQRSVRGDRLTHTNLTFNVAVQRNLPFDPARDLLPVAQVATVPYVVVVPSDLPVSSVAELVALARSRPGQLNAGTPGIASLQHLALELMKLRSGGLDITHIPFRGGAEINRELLGGRLQIGIDTLVSFGASIEAGRLRALATLHAERLPTHPNLPTIAETPGLEGLEASGFIGIAAPAGIPSYVVAMLETAVMAVMADTDLPARFAAQGVVSQPAGAAAFGALLTRDREKWARVVREAGITLG</sequence>
<comment type="caution">
    <text evidence="2">The sequence shown here is derived from an EMBL/GenBank/DDBJ whole genome shotgun (WGS) entry which is preliminary data.</text>
</comment>
<keyword evidence="3" id="KW-1185">Reference proteome</keyword>
<dbReference type="Gene3D" id="3.40.190.150">
    <property type="entry name" value="Bordetella uptake gene, domain 1"/>
    <property type="match status" value="1"/>
</dbReference>
<name>A0ABS1D5H6_9PROT</name>
<accession>A0ABS1D5H6</accession>
<dbReference type="PANTHER" id="PTHR42928:SF5">
    <property type="entry name" value="BLR1237 PROTEIN"/>
    <property type="match status" value="1"/>
</dbReference>
<comment type="similarity">
    <text evidence="1">Belongs to the UPF0065 (bug) family.</text>
</comment>
<evidence type="ECO:0008006" key="4">
    <source>
        <dbReference type="Google" id="ProtNLM"/>
    </source>
</evidence>
<proteinExistence type="inferred from homology"/>
<dbReference type="Pfam" id="PF03401">
    <property type="entry name" value="TctC"/>
    <property type="match status" value="1"/>
</dbReference>
<dbReference type="Gene3D" id="3.40.190.10">
    <property type="entry name" value="Periplasmic binding protein-like II"/>
    <property type="match status" value="1"/>
</dbReference>
<dbReference type="Proteomes" id="UP000697995">
    <property type="component" value="Unassembled WGS sequence"/>
</dbReference>
<evidence type="ECO:0000313" key="3">
    <source>
        <dbReference type="Proteomes" id="UP000697995"/>
    </source>
</evidence>
<organism evidence="2 3">
    <name type="scientific">Paracraurococcus ruber</name>
    <dbReference type="NCBI Taxonomy" id="77675"/>
    <lineage>
        <taxon>Bacteria</taxon>
        <taxon>Pseudomonadati</taxon>
        <taxon>Pseudomonadota</taxon>
        <taxon>Alphaproteobacteria</taxon>
        <taxon>Acetobacterales</taxon>
        <taxon>Roseomonadaceae</taxon>
        <taxon>Paracraurococcus</taxon>
    </lineage>
</organism>